<evidence type="ECO:0000313" key="2">
    <source>
        <dbReference type="EMBL" id="TEB07541.1"/>
    </source>
</evidence>
<keyword evidence="1" id="KW-0812">Transmembrane</keyword>
<organism evidence="2 3">
    <name type="scientific">Pelotomaculum schinkii</name>
    <dbReference type="NCBI Taxonomy" id="78350"/>
    <lineage>
        <taxon>Bacteria</taxon>
        <taxon>Bacillati</taxon>
        <taxon>Bacillota</taxon>
        <taxon>Clostridia</taxon>
        <taxon>Eubacteriales</taxon>
        <taxon>Desulfotomaculaceae</taxon>
        <taxon>Pelotomaculum</taxon>
    </lineage>
</organism>
<accession>A0A4Y7RFI4</accession>
<evidence type="ECO:0000313" key="3">
    <source>
        <dbReference type="Proteomes" id="UP000298324"/>
    </source>
</evidence>
<keyword evidence="1" id="KW-0472">Membrane</keyword>
<name>A0A4Y7RFI4_9FIRM</name>
<comment type="caution">
    <text evidence="2">The sequence shown here is derived from an EMBL/GenBank/DDBJ whole genome shotgun (WGS) entry which is preliminary data.</text>
</comment>
<keyword evidence="3" id="KW-1185">Reference proteome</keyword>
<reference evidence="2 3" key="1">
    <citation type="journal article" date="2018" name="Environ. Microbiol.">
        <title>Novel energy conservation strategies and behaviour of Pelotomaculum schinkii driving syntrophic propionate catabolism.</title>
        <authorList>
            <person name="Hidalgo-Ahumada C.A.P."/>
            <person name="Nobu M.K."/>
            <person name="Narihiro T."/>
            <person name="Tamaki H."/>
            <person name="Liu W.T."/>
            <person name="Kamagata Y."/>
            <person name="Stams A.J.M."/>
            <person name="Imachi H."/>
            <person name="Sousa D.Z."/>
        </authorList>
    </citation>
    <scope>NUCLEOTIDE SEQUENCE [LARGE SCALE GENOMIC DNA]</scope>
    <source>
        <strain evidence="2 3">HH</strain>
    </source>
</reference>
<dbReference type="EMBL" id="QFGA01000001">
    <property type="protein sequence ID" value="TEB07541.1"/>
    <property type="molecule type" value="Genomic_DNA"/>
</dbReference>
<evidence type="ECO:0000256" key="1">
    <source>
        <dbReference type="SAM" id="Phobius"/>
    </source>
</evidence>
<gene>
    <name evidence="2" type="ORF">Psch_01096</name>
</gene>
<dbReference type="RefSeq" id="WP_134219412.1">
    <property type="nucleotide sequence ID" value="NZ_QFGA01000001.1"/>
</dbReference>
<keyword evidence="1" id="KW-1133">Transmembrane helix</keyword>
<sequence length="68" mass="8104">MADKRKQAKIYEFRPREGRKLKSVKYVSPEKKELLRERRQAKRDRHNFYVGVAILLLLVAALTYLKVS</sequence>
<dbReference type="Proteomes" id="UP000298324">
    <property type="component" value="Unassembled WGS sequence"/>
</dbReference>
<dbReference type="AlphaFoldDB" id="A0A4Y7RFI4"/>
<proteinExistence type="predicted"/>
<protein>
    <submittedName>
        <fullName evidence="2">Uncharacterized protein</fullName>
    </submittedName>
</protein>
<feature type="transmembrane region" description="Helical" evidence="1">
    <location>
        <begin position="46"/>
        <end position="65"/>
    </location>
</feature>